<dbReference type="Proteomes" id="UP000003986">
    <property type="component" value="Unassembled WGS sequence"/>
</dbReference>
<dbReference type="EMBL" id="DS999644">
    <property type="protein sequence ID" value="EFE78502.2"/>
    <property type="molecule type" value="Genomic_DNA"/>
</dbReference>
<gene>
    <name evidence="1" type="ORF">SSGG_05869</name>
</gene>
<reference evidence="2" key="1">
    <citation type="submission" date="2008-10" db="EMBL/GenBank/DDBJ databases">
        <authorList>
            <person name="Molnar K."/>
        </authorList>
    </citation>
    <scope>NUCLEOTIDE SEQUENCE [LARGE SCALE GENOMIC DNA]</scope>
    <source>
        <strain evidence="2">NRRL 15998</strain>
    </source>
</reference>
<evidence type="ECO:0000313" key="2">
    <source>
        <dbReference type="Proteomes" id="UP000003986"/>
    </source>
</evidence>
<sequence>MACLVRQPCRRTAPLSAPPRGQSADLGILGPFAWDGSAEFTSSTNLQVKSALTARMNSSVRAKWPAANILGRNLFTKTKCAYIANAVPTSSDLLHLVHDSDI</sequence>
<accession>D6ABP6</accession>
<dbReference type="AlphaFoldDB" id="D6ABP6"/>
<reference evidence="2" key="2">
    <citation type="submission" date="2008-12" db="EMBL/GenBank/DDBJ databases">
        <title>Annotation of Streptomyces roseosporus strain NRRL 15998.</title>
        <authorList>
            <consortium name="The Broad Institute Genome Sequencing Platform"/>
            <consortium name="Broad Institute Microbial Sequencing Center"/>
            <person name="Fischbach M."/>
            <person name="Ward D."/>
            <person name="Young S."/>
            <person name="Kodira C.D."/>
            <person name="Zeng Q."/>
            <person name="Koehrsen M."/>
            <person name="Godfrey P."/>
            <person name="Alvarado L."/>
            <person name="Berlin A.M."/>
            <person name="Borenstein D."/>
            <person name="Chen Z."/>
            <person name="Engels R."/>
            <person name="Freedman E."/>
            <person name="Gellesch M."/>
            <person name="Goldberg J."/>
            <person name="Griggs A."/>
            <person name="Gujja S."/>
            <person name="Heiman D.I."/>
            <person name="Hepburn T.A."/>
            <person name="Howarth C."/>
            <person name="Jen D."/>
            <person name="Larson L."/>
            <person name="Lewis B."/>
            <person name="Mehta T."/>
            <person name="Park D."/>
            <person name="Pearson M."/>
            <person name="Roberts A."/>
            <person name="Saif S."/>
            <person name="Shea T.D."/>
            <person name="Shenoy N."/>
            <person name="Sisk P."/>
            <person name="Stolte C."/>
            <person name="Sykes S.N."/>
            <person name="Walk T."/>
            <person name="White J."/>
            <person name="Yandava C."/>
            <person name="Straight P."/>
            <person name="Clardy J."/>
            <person name="Hung D."/>
            <person name="Kolter R."/>
            <person name="Mekalanos J."/>
            <person name="Walker S."/>
            <person name="Walsh C.T."/>
            <person name="Wieland B.L.C."/>
            <person name="Ilzarbe M."/>
            <person name="Galagan J."/>
            <person name="Nusbaum C."/>
            <person name="Birren B."/>
        </authorList>
    </citation>
    <scope>NUCLEOTIDE SEQUENCE [LARGE SCALE GENOMIC DNA]</scope>
    <source>
        <strain evidence="2">NRRL 15998</strain>
    </source>
</reference>
<organism evidence="1 2">
    <name type="scientific">Streptomyces filamentosus NRRL 15998</name>
    <dbReference type="NCBI Taxonomy" id="457431"/>
    <lineage>
        <taxon>Bacteria</taxon>
        <taxon>Bacillati</taxon>
        <taxon>Actinomycetota</taxon>
        <taxon>Actinomycetes</taxon>
        <taxon>Kitasatosporales</taxon>
        <taxon>Streptomycetaceae</taxon>
        <taxon>Streptomyces</taxon>
    </lineage>
</organism>
<proteinExistence type="predicted"/>
<evidence type="ECO:0000313" key="1">
    <source>
        <dbReference type="EMBL" id="EFE78502.2"/>
    </source>
</evidence>
<protein>
    <submittedName>
        <fullName evidence="1">Predicted protein</fullName>
    </submittedName>
</protein>
<name>D6ABP6_STRFL</name>